<feature type="non-terminal residue" evidence="1">
    <location>
        <position position="1"/>
    </location>
</feature>
<organism evidence="1 2">
    <name type="scientific">Geodia barretti</name>
    <name type="common">Barrett's horny sponge</name>
    <dbReference type="NCBI Taxonomy" id="519541"/>
    <lineage>
        <taxon>Eukaryota</taxon>
        <taxon>Metazoa</taxon>
        <taxon>Porifera</taxon>
        <taxon>Demospongiae</taxon>
        <taxon>Heteroscleromorpha</taxon>
        <taxon>Tetractinellida</taxon>
        <taxon>Astrophorina</taxon>
        <taxon>Geodiidae</taxon>
        <taxon>Geodia</taxon>
    </lineage>
</organism>
<comment type="caution">
    <text evidence="1">The sequence shown here is derived from an EMBL/GenBank/DDBJ whole genome shotgun (WGS) entry which is preliminary data.</text>
</comment>
<name>A0AA35WZ53_GEOBA</name>
<dbReference type="EMBL" id="CASHTH010002573">
    <property type="protein sequence ID" value="CAI8031887.1"/>
    <property type="molecule type" value="Genomic_DNA"/>
</dbReference>
<sequence length="78" mass="8822">TKHTVCSTTISCRVYPLNTHHPPAIRHITVVDNYSCTKQVTSVFLYKQEMWTQDHCREGHTVSESSSAVVCNGVHCFN</sequence>
<gene>
    <name evidence="1" type="ORF">GBAR_LOCUS18057</name>
</gene>
<keyword evidence="2" id="KW-1185">Reference proteome</keyword>
<dbReference type="Proteomes" id="UP001174909">
    <property type="component" value="Unassembled WGS sequence"/>
</dbReference>
<evidence type="ECO:0000313" key="1">
    <source>
        <dbReference type="EMBL" id="CAI8031887.1"/>
    </source>
</evidence>
<proteinExistence type="predicted"/>
<evidence type="ECO:0000313" key="2">
    <source>
        <dbReference type="Proteomes" id="UP001174909"/>
    </source>
</evidence>
<reference evidence="1" key="1">
    <citation type="submission" date="2023-03" db="EMBL/GenBank/DDBJ databases">
        <authorList>
            <person name="Steffen K."/>
            <person name="Cardenas P."/>
        </authorList>
    </citation>
    <scope>NUCLEOTIDE SEQUENCE</scope>
</reference>
<feature type="non-terminal residue" evidence="1">
    <location>
        <position position="78"/>
    </location>
</feature>
<accession>A0AA35WZ53</accession>
<protein>
    <submittedName>
        <fullName evidence="1">Uncharacterized protein</fullName>
    </submittedName>
</protein>
<dbReference type="AlphaFoldDB" id="A0AA35WZ53"/>